<reference evidence="1" key="1">
    <citation type="submission" date="2023-11" db="EMBL/GenBank/DDBJ databases">
        <title>Genome assemblies of two species of porcelain crab, Petrolisthes cinctipes and Petrolisthes manimaculis (Anomura: Porcellanidae).</title>
        <authorList>
            <person name="Angst P."/>
        </authorList>
    </citation>
    <scope>NUCLEOTIDE SEQUENCE</scope>
    <source>
        <strain evidence="1">PB745_02</strain>
        <tissue evidence="1">Gill</tissue>
    </source>
</reference>
<gene>
    <name evidence="1" type="ORF">Pmani_029583</name>
</gene>
<dbReference type="EMBL" id="JAWZYT010003514">
    <property type="protein sequence ID" value="KAK4298035.1"/>
    <property type="molecule type" value="Genomic_DNA"/>
</dbReference>
<name>A0AAE1NXA3_9EUCA</name>
<dbReference type="Proteomes" id="UP001292094">
    <property type="component" value="Unassembled WGS sequence"/>
</dbReference>
<accession>A0AAE1NXA3</accession>
<keyword evidence="2" id="KW-1185">Reference proteome</keyword>
<sequence>MHNLTLTSFNPSTTTLLPPLHRHTLTSFNPSTTSLSLSASPLPLTLPLPLTFFDPSTTSHYYNPFTTSHLLQPLLNPFHNSASSLISLTTHDTFLHHPQPNPHTWSCYFITTSLLSPHCIEHP</sequence>
<organism evidence="1 2">
    <name type="scientific">Petrolisthes manimaculis</name>
    <dbReference type="NCBI Taxonomy" id="1843537"/>
    <lineage>
        <taxon>Eukaryota</taxon>
        <taxon>Metazoa</taxon>
        <taxon>Ecdysozoa</taxon>
        <taxon>Arthropoda</taxon>
        <taxon>Crustacea</taxon>
        <taxon>Multicrustacea</taxon>
        <taxon>Malacostraca</taxon>
        <taxon>Eumalacostraca</taxon>
        <taxon>Eucarida</taxon>
        <taxon>Decapoda</taxon>
        <taxon>Pleocyemata</taxon>
        <taxon>Anomura</taxon>
        <taxon>Galatheoidea</taxon>
        <taxon>Porcellanidae</taxon>
        <taxon>Petrolisthes</taxon>
    </lineage>
</organism>
<evidence type="ECO:0000313" key="2">
    <source>
        <dbReference type="Proteomes" id="UP001292094"/>
    </source>
</evidence>
<protein>
    <submittedName>
        <fullName evidence="1">Uncharacterized protein</fullName>
    </submittedName>
</protein>
<dbReference type="AlphaFoldDB" id="A0AAE1NXA3"/>
<evidence type="ECO:0000313" key="1">
    <source>
        <dbReference type="EMBL" id="KAK4298035.1"/>
    </source>
</evidence>
<comment type="caution">
    <text evidence="1">The sequence shown here is derived from an EMBL/GenBank/DDBJ whole genome shotgun (WGS) entry which is preliminary data.</text>
</comment>
<proteinExistence type="predicted"/>